<evidence type="ECO:0000313" key="13">
    <source>
        <dbReference type="Proteomes" id="UP000013963"/>
    </source>
</evidence>
<evidence type="ECO:0000256" key="6">
    <source>
        <dbReference type="ARBA" id="ARBA00022694"/>
    </source>
</evidence>
<gene>
    <name evidence="12" type="primary">gid1</name>
    <name evidence="10" type="synonym">trmFO</name>
    <name evidence="12" type="ORF">SSYRP_v1c01680</name>
</gene>
<dbReference type="InterPro" id="IPR036188">
    <property type="entry name" value="FAD/NAD-bd_sf"/>
</dbReference>
<keyword evidence="5 10" id="KW-0808">Transferase</keyword>
<dbReference type="GO" id="GO:0030488">
    <property type="term" value="P:tRNA methylation"/>
    <property type="evidence" value="ECO:0007669"/>
    <property type="project" value="TreeGrafter"/>
</dbReference>
<dbReference type="EMBL" id="CP005078">
    <property type="protein sequence ID" value="AGM25764.1"/>
    <property type="molecule type" value="Genomic_DNA"/>
</dbReference>
<dbReference type="AlphaFoldDB" id="R4UCZ2"/>
<dbReference type="NCBIfam" id="NF003739">
    <property type="entry name" value="PRK05335.1"/>
    <property type="match status" value="1"/>
</dbReference>
<dbReference type="SMR" id="R4UCZ2"/>
<dbReference type="PROSITE" id="PS51257">
    <property type="entry name" value="PROKAR_LIPOPROTEIN"/>
    <property type="match status" value="1"/>
</dbReference>
<dbReference type="Proteomes" id="UP000013963">
    <property type="component" value="Chromosome"/>
</dbReference>
<dbReference type="InterPro" id="IPR040131">
    <property type="entry name" value="MnmG_N"/>
</dbReference>
<dbReference type="NCBIfam" id="TIGR00137">
    <property type="entry name" value="gid_trmFO"/>
    <property type="match status" value="1"/>
</dbReference>
<comment type="similarity">
    <text evidence="10">Belongs to the MnmG family. TrmFO subfamily.</text>
</comment>
<dbReference type="GO" id="GO:0005829">
    <property type="term" value="C:cytosol"/>
    <property type="evidence" value="ECO:0007669"/>
    <property type="project" value="TreeGrafter"/>
</dbReference>
<dbReference type="EC" id="2.1.1.74" evidence="10"/>
<dbReference type="GO" id="GO:0002098">
    <property type="term" value="P:tRNA wobble uridine modification"/>
    <property type="evidence" value="ECO:0007669"/>
    <property type="project" value="TreeGrafter"/>
</dbReference>
<keyword evidence="6 10" id="KW-0819">tRNA processing</keyword>
<dbReference type="GO" id="GO:0050660">
    <property type="term" value="F:flavin adenine dinucleotide binding"/>
    <property type="evidence" value="ECO:0007669"/>
    <property type="project" value="UniProtKB-UniRule"/>
</dbReference>
<evidence type="ECO:0000313" key="12">
    <source>
        <dbReference type="EMBL" id="AGM25764.1"/>
    </source>
</evidence>
<evidence type="ECO:0000256" key="5">
    <source>
        <dbReference type="ARBA" id="ARBA00022679"/>
    </source>
</evidence>
<name>R4UCZ2_9MOLU</name>
<evidence type="ECO:0000256" key="9">
    <source>
        <dbReference type="ARBA" id="ARBA00023027"/>
    </source>
</evidence>
<evidence type="ECO:0000256" key="1">
    <source>
        <dbReference type="ARBA" id="ARBA00001974"/>
    </source>
</evidence>
<keyword evidence="13" id="KW-1185">Reference proteome</keyword>
<evidence type="ECO:0000256" key="2">
    <source>
        <dbReference type="ARBA" id="ARBA00022490"/>
    </source>
</evidence>
<evidence type="ECO:0000256" key="8">
    <source>
        <dbReference type="ARBA" id="ARBA00022857"/>
    </source>
</evidence>
<evidence type="ECO:0000259" key="11">
    <source>
        <dbReference type="Pfam" id="PF01134"/>
    </source>
</evidence>
<comment type="cofactor">
    <cofactor evidence="1 10">
        <name>FAD</name>
        <dbReference type="ChEBI" id="CHEBI:57692"/>
    </cofactor>
</comment>
<sequence>MKTKEVNVIGAGLAGCEIAYQLAKRGIKVNLYEGKTVRQNPVQKLPTFAELVCSNTFRSMSKENAVGILKYELDLLDSFILKMARQNQLPADDALAVDRVNFSNDITTFLKNHPLITIYEEEFLTINPRVVTVIATGPLSSSQWEQQLEKIIGKKNFYYYDGSAPIINKDGIDFSKVYYQNRHNQEKDYLICPMTKSEFELLHQQLVTAETVELANFEKYFKGCQPIEVMAKTSPKILLNGPMSPNHLGKDGGPDPYAVVQLRQDDVHDSLYNLVGWQTNLTWPEQKRIINNYIPGLSKAVIHRYGVLHKNNYINSPKLLNPYLQSKRNSNIFFAGQITGVEGYLESAACGLACGLNVYQYLTNQPLIQFPNETVLGSLLNYVTNPKHKDLKPMKANIGLLPTINGNFTDKQTKNLAIYDRAIARMKEIVGKYHLNDN</sequence>
<dbReference type="STRING" id="1276229.SSYRP_v1c01680"/>
<dbReference type="PATRIC" id="fig|1276229.3.peg.168"/>
<organism evidence="12 13">
    <name type="scientific">Spiroplasma syrphidicola EA-1</name>
    <dbReference type="NCBI Taxonomy" id="1276229"/>
    <lineage>
        <taxon>Bacteria</taxon>
        <taxon>Bacillati</taxon>
        <taxon>Mycoplasmatota</taxon>
        <taxon>Mollicutes</taxon>
        <taxon>Entomoplasmatales</taxon>
        <taxon>Spiroplasmataceae</taxon>
        <taxon>Spiroplasma</taxon>
    </lineage>
</organism>
<dbReference type="OrthoDB" id="9803114at2"/>
<proteinExistence type="inferred from homology"/>
<comment type="function">
    <text evidence="10">Catalyzes the folate-dependent formation of 5-methyl-uridine at position 54 (M-5-U54) in all tRNAs.</text>
</comment>
<comment type="subcellular location">
    <subcellularLocation>
        <location evidence="10">Cytoplasm</location>
    </subcellularLocation>
</comment>
<protein>
    <recommendedName>
        <fullName evidence="10">Methylenetetrahydrofolate--tRNA-(uracil-5-)-methyltransferase TrmFO</fullName>
        <ecNumber evidence="10">2.1.1.74</ecNumber>
    </recommendedName>
    <alternativeName>
        <fullName evidence="10">Folate-dependent tRNA (uracil-5-)-methyltransferase</fullName>
    </alternativeName>
    <alternativeName>
        <fullName evidence="10">Folate-dependent tRNA(M-5-U54)-methyltransferase</fullName>
    </alternativeName>
</protein>
<dbReference type="GO" id="GO:0047151">
    <property type="term" value="F:tRNA (uracil(54)-C5)-methyltransferase activity, 5,10-methylenetetrahydrofolate-dependent"/>
    <property type="evidence" value="ECO:0007669"/>
    <property type="project" value="UniProtKB-UniRule"/>
</dbReference>
<feature type="domain" description="MnmG N-terminal" evidence="11">
    <location>
        <begin position="6"/>
        <end position="365"/>
    </location>
</feature>
<evidence type="ECO:0000256" key="3">
    <source>
        <dbReference type="ARBA" id="ARBA00022603"/>
    </source>
</evidence>
<comment type="catalytic activity">
    <reaction evidence="10">
        <text>uridine(54) in tRNA + (6R)-5,10-methylene-5,6,7,8-tetrahydrofolate + NADPH + H(+) = 5-methyluridine(54) in tRNA + (6S)-5,6,7,8-tetrahydrofolate + NADP(+)</text>
        <dbReference type="Rhea" id="RHEA:62372"/>
        <dbReference type="Rhea" id="RHEA-COMP:10167"/>
        <dbReference type="Rhea" id="RHEA-COMP:10193"/>
        <dbReference type="ChEBI" id="CHEBI:15378"/>
        <dbReference type="ChEBI" id="CHEBI:15636"/>
        <dbReference type="ChEBI" id="CHEBI:57453"/>
        <dbReference type="ChEBI" id="CHEBI:57783"/>
        <dbReference type="ChEBI" id="CHEBI:58349"/>
        <dbReference type="ChEBI" id="CHEBI:65315"/>
        <dbReference type="ChEBI" id="CHEBI:74447"/>
        <dbReference type="EC" id="2.1.1.74"/>
    </reaction>
</comment>
<dbReference type="PANTHER" id="PTHR11806:SF2">
    <property type="entry name" value="METHYLENETETRAHYDROFOLATE--TRNA-(URACIL-5-)-METHYLTRANSFERASE TRMFO"/>
    <property type="match status" value="1"/>
</dbReference>
<evidence type="ECO:0000256" key="4">
    <source>
        <dbReference type="ARBA" id="ARBA00022630"/>
    </source>
</evidence>
<keyword evidence="3 10" id="KW-0489">Methyltransferase</keyword>
<reference evidence="12 13" key="1">
    <citation type="journal article" date="2013" name="Genome Biol. Evol.">
        <title>Complete genomes of two dipteran-associated spiroplasmas provided insights into the origin, dynamics, and impacts of viral invasion in spiroplasma.</title>
        <authorList>
            <person name="Ku C."/>
            <person name="Lo W.S."/>
            <person name="Chen L.L."/>
            <person name="Kuo C.H."/>
        </authorList>
    </citation>
    <scope>NUCLEOTIDE SEQUENCE [LARGE SCALE GENOMIC DNA]</scope>
    <source>
        <strain evidence="12">EA-1</strain>
    </source>
</reference>
<comment type="catalytic activity">
    <reaction evidence="10">
        <text>uridine(54) in tRNA + (6R)-5,10-methylene-5,6,7,8-tetrahydrofolate + NADH + H(+) = 5-methyluridine(54) in tRNA + (6S)-5,6,7,8-tetrahydrofolate + NAD(+)</text>
        <dbReference type="Rhea" id="RHEA:16873"/>
        <dbReference type="Rhea" id="RHEA-COMP:10167"/>
        <dbReference type="Rhea" id="RHEA-COMP:10193"/>
        <dbReference type="ChEBI" id="CHEBI:15378"/>
        <dbReference type="ChEBI" id="CHEBI:15636"/>
        <dbReference type="ChEBI" id="CHEBI:57453"/>
        <dbReference type="ChEBI" id="CHEBI:57540"/>
        <dbReference type="ChEBI" id="CHEBI:57945"/>
        <dbReference type="ChEBI" id="CHEBI:65315"/>
        <dbReference type="ChEBI" id="CHEBI:74447"/>
        <dbReference type="EC" id="2.1.1.74"/>
    </reaction>
</comment>
<keyword evidence="7 10" id="KW-0274">FAD</keyword>
<dbReference type="Pfam" id="PF01134">
    <property type="entry name" value="GIDA"/>
    <property type="match status" value="1"/>
</dbReference>
<dbReference type="RefSeq" id="WP_016340424.1">
    <property type="nucleotide sequence ID" value="NC_021284.1"/>
</dbReference>
<keyword evidence="4 10" id="KW-0285">Flavoprotein</keyword>
<accession>R4UCZ2</accession>
<keyword evidence="9 10" id="KW-0520">NAD</keyword>
<evidence type="ECO:0000256" key="7">
    <source>
        <dbReference type="ARBA" id="ARBA00022827"/>
    </source>
</evidence>
<feature type="binding site" evidence="10">
    <location>
        <begin position="10"/>
        <end position="15"/>
    </location>
    <ligand>
        <name>FAD</name>
        <dbReference type="ChEBI" id="CHEBI:57692"/>
    </ligand>
</feature>
<dbReference type="eggNOG" id="COG1206">
    <property type="taxonomic scope" value="Bacteria"/>
</dbReference>
<dbReference type="Gene3D" id="3.50.50.60">
    <property type="entry name" value="FAD/NAD(P)-binding domain"/>
    <property type="match status" value="2"/>
</dbReference>
<dbReference type="HOGENOM" id="CLU_033057_1_0_14"/>
<evidence type="ECO:0000256" key="10">
    <source>
        <dbReference type="HAMAP-Rule" id="MF_01037"/>
    </source>
</evidence>
<dbReference type="PANTHER" id="PTHR11806">
    <property type="entry name" value="GLUCOSE INHIBITED DIVISION PROTEIN A"/>
    <property type="match status" value="1"/>
</dbReference>
<dbReference type="SUPFAM" id="SSF51905">
    <property type="entry name" value="FAD/NAD(P)-binding domain"/>
    <property type="match status" value="1"/>
</dbReference>
<dbReference type="KEGG" id="ssyr:SSYRP_v1c01680"/>
<keyword evidence="8 10" id="KW-0521">NADP</keyword>
<dbReference type="HAMAP" id="MF_01037">
    <property type="entry name" value="TrmFO"/>
    <property type="match status" value="1"/>
</dbReference>
<dbReference type="InterPro" id="IPR002218">
    <property type="entry name" value="MnmG-rel"/>
</dbReference>
<keyword evidence="2 10" id="KW-0963">Cytoplasm</keyword>
<dbReference type="InterPro" id="IPR004417">
    <property type="entry name" value="TrmFO"/>
</dbReference>